<evidence type="ECO:0000313" key="2">
    <source>
        <dbReference type="EMBL" id="VEN56109.1"/>
    </source>
</evidence>
<dbReference type="AlphaFoldDB" id="A0A653D7E0"/>
<evidence type="ECO:0000256" key="1">
    <source>
        <dbReference type="SAM" id="MobiDB-lite"/>
    </source>
</evidence>
<reference evidence="2 3" key="1">
    <citation type="submission" date="2019-01" db="EMBL/GenBank/DDBJ databases">
        <authorList>
            <person name="Sayadi A."/>
        </authorList>
    </citation>
    <scope>NUCLEOTIDE SEQUENCE [LARGE SCALE GENOMIC DNA]</scope>
</reference>
<feature type="region of interest" description="Disordered" evidence="1">
    <location>
        <begin position="86"/>
        <end position="105"/>
    </location>
</feature>
<dbReference type="EMBL" id="CAACVG010010574">
    <property type="protein sequence ID" value="VEN56109.1"/>
    <property type="molecule type" value="Genomic_DNA"/>
</dbReference>
<gene>
    <name evidence="2" type="ORF">CALMAC_LOCUS15098</name>
</gene>
<protein>
    <submittedName>
        <fullName evidence="2">Uncharacterized protein</fullName>
    </submittedName>
</protein>
<accession>A0A653D7E0</accession>
<evidence type="ECO:0000313" key="3">
    <source>
        <dbReference type="Proteomes" id="UP000410492"/>
    </source>
</evidence>
<name>A0A653D7E0_CALMS</name>
<keyword evidence="3" id="KW-1185">Reference proteome</keyword>
<organism evidence="2 3">
    <name type="scientific">Callosobruchus maculatus</name>
    <name type="common">Southern cowpea weevil</name>
    <name type="synonym">Pulse bruchid</name>
    <dbReference type="NCBI Taxonomy" id="64391"/>
    <lineage>
        <taxon>Eukaryota</taxon>
        <taxon>Metazoa</taxon>
        <taxon>Ecdysozoa</taxon>
        <taxon>Arthropoda</taxon>
        <taxon>Hexapoda</taxon>
        <taxon>Insecta</taxon>
        <taxon>Pterygota</taxon>
        <taxon>Neoptera</taxon>
        <taxon>Endopterygota</taxon>
        <taxon>Coleoptera</taxon>
        <taxon>Polyphaga</taxon>
        <taxon>Cucujiformia</taxon>
        <taxon>Chrysomeloidea</taxon>
        <taxon>Chrysomelidae</taxon>
        <taxon>Bruchinae</taxon>
        <taxon>Bruchini</taxon>
        <taxon>Callosobruchus</taxon>
    </lineage>
</organism>
<proteinExistence type="predicted"/>
<sequence length="172" mass="19906">MWVWAGELRVGLVVNILSENKVSSSAIFNIIDFSGTFVIRLLDRYLRHCQQITTNMTSTVNEHGVICHTFFERGHQKEFVQVETSKERWTAAQHPPPKAEQQDPVHPQLLPRERQRLGLCGQRRQLLRRGLPLVQVLGPAQVGLVHLPQVLRLQTRAAAVRQKQRRRVRRPF</sequence>
<dbReference type="Proteomes" id="UP000410492">
    <property type="component" value="Unassembled WGS sequence"/>
</dbReference>